<keyword evidence="3" id="KW-0408">Iron</keyword>
<dbReference type="STRING" id="1212491.LFA_2088"/>
<evidence type="ECO:0000313" key="7">
    <source>
        <dbReference type="Proteomes" id="UP000032430"/>
    </source>
</evidence>
<keyword evidence="2" id="KW-0479">Metal-binding</keyword>
<dbReference type="OrthoDB" id="9795032at2"/>
<evidence type="ECO:0000259" key="5">
    <source>
        <dbReference type="SMART" id="SM00704"/>
    </source>
</evidence>
<sequence>MDSESEYKHLFPIAIEVESGKKYLWCGCGKSKTQPLCDRNDCGNQCVSYVAELNEEIYFCNCKQTKNPPFCDGTHSKLLLEIVKHRKEQANHQKDCLNDRSGIKEKDC</sequence>
<evidence type="ECO:0000256" key="2">
    <source>
        <dbReference type="ARBA" id="ARBA00022723"/>
    </source>
</evidence>
<dbReference type="GO" id="GO:0051537">
    <property type="term" value="F:2 iron, 2 sulfur cluster binding"/>
    <property type="evidence" value="ECO:0007669"/>
    <property type="project" value="UniProtKB-KW"/>
</dbReference>
<dbReference type="GO" id="GO:0046872">
    <property type="term" value="F:metal ion binding"/>
    <property type="evidence" value="ECO:0007669"/>
    <property type="project" value="UniProtKB-KW"/>
</dbReference>
<dbReference type="PANTHER" id="PTHR46491">
    <property type="entry name" value="CDGSH IRON SULFUR DOMAIN PROTEIN HOMOLOG"/>
    <property type="match status" value="1"/>
</dbReference>
<dbReference type="KEGG" id="lfa:LFA_2088"/>
<feature type="domain" description="Iron-binding zinc finger CDGSH type" evidence="5">
    <location>
        <begin position="10"/>
        <end position="44"/>
    </location>
</feature>
<protein>
    <recommendedName>
        <fullName evidence="5">Iron-binding zinc finger CDGSH type domain-containing protein</fullName>
    </recommendedName>
</protein>
<dbReference type="PANTHER" id="PTHR46491:SF3">
    <property type="entry name" value="CDGSH IRON-SULFUR DOMAIN-CONTAINING PROTEIN 3, MITOCHONDRIAL"/>
    <property type="match status" value="1"/>
</dbReference>
<dbReference type="AlphaFoldDB" id="A0A098G4Q7"/>
<dbReference type="GO" id="GO:0005737">
    <property type="term" value="C:cytoplasm"/>
    <property type="evidence" value="ECO:0007669"/>
    <property type="project" value="UniProtKB-ARBA"/>
</dbReference>
<evidence type="ECO:0000256" key="1">
    <source>
        <dbReference type="ARBA" id="ARBA00022714"/>
    </source>
</evidence>
<dbReference type="EMBL" id="LN614827">
    <property type="protein sequence ID" value="CEG57473.1"/>
    <property type="molecule type" value="Genomic_DNA"/>
</dbReference>
<name>A0A098G4Q7_9GAMM</name>
<dbReference type="Gene3D" id="3.40.5.90">
    <property type="entry name" value="CDGSH iron-sulfur domain, mitoNEET-type"/>
    <property type="match status" value="2"/>
</dbReference>
<gene>
    <name evidence="6" type="ORF">LFA_2088</name>
</gene>
<organism evidence="6 7">
    <name type="scientific">Legionella fallonii LLAP-10</name>
    <dbReference type="NCBI Taxonomy" id="1212491"/>
    <lineage>
        <taxon>Bacteria</taxon>
        <taxon>Pseudomonadati</taxon>
        <taxon>Pseudomonadota</taxon>
        <taxon>Gammaproteobacteria</taxon>
        <taxon>Legionellales</taxon>
        <taxon>Legionellaceae</taxon>
        <taxon>Legionella</taxon>
    </lineage>
</organism>
<proteinExistence type="predicted"/>
<keyword evidence="1" id="KW-0001">2Fe-2S</keyword>
<dbReference type="Pfam" id="PF09360">
    <property type="entry name" value="zf-CDGSH"/>
    <property type="match status" value="1"/>
</dbReference>
<evidence type="ECO:0000256" key="4">
    <source>
        <dbReference type="ARBA" id="ARBA00023014"/>
    </source>
</evidence>
<feature type="domain" description="Iron-binding zinc finger CDGSH type" evidence="5">
    <location>
        <begin position="45"/>
        <end position="81"/>
    </location>
</feature>
<dbReference type="InterPro" id="IPR052950">
    <property type="entry name" value="CISD"/>
</dbReference>
<dbReference type="HOGENOM" id="CLU_145019_1_1_6"/>
<accession>A0A098G4Q7</accession>
<evidence type="ECO:0000313" key="6">
    <source>
        <dbReference type="EMBL" id="CEG57473.1"/>
    </source>
</evidence>
<keyword evidence="4" id="KW-0411">Iron-sulfur</keyword>
<dbReference type="SMART" id="SM00704">
    <property type="entry name" value="ZnF_CDGSH"/>
    <property type="match status" value="2"/>
</dbReference>
<dbReference type="RefSeq" id="WP_045095966.1">
    <property type="nucleotide sequence ID" value="NZ_LN614827.1"/>
</dbReference>
<dbReference type="InterPro" id="IPR018967">
    <property type="entry name" value="FeS-contain_CDGSH-typ"/>
</dbReference>
<reference evidence="7" key="1">
    <citation type="submission" date="2014-09" db="EMBL/GenBank/DDBJ databases">
        <authorList>
            <person name="Gomez-Valero L."/>
        </authorList>
    </citation>
    <scope>NUCLEOTIDE SEQUENCE [LARGE SCALE GENOMIC DNA]</scope>
    <source>
        <strain evidence="7">ATCC700992</strain>
    </source>
</reference>
<dbReference type="Proteomes" id="UP000032430">
    <property type="component" value="Chromosome I"/>
</dbReference>
<keyword evidence="7" id="KW-1185">Reference proteome</keyword>
<evidence type="ECO:0000256" key="3">
    <source>
        <dbReference type="ARBA" id="ARBA00023004"/>
    </source>
</evidence>
<dbReference type="InterPro" id="IPR042216">
    <property type="entry name" value="MitoNEET_CISD"/>
</dbReference>